<evidence type="ECO:0000256" key="5">
    <source>
        <dbReference type="RuleBase" id="RU362076"/>
    </source>
</evidence>
<feature type="domain" description="FlgD Tudor-like" evidence="6">
    <location>
        <begin position="88"/>
        <end position="220"/>
    </location>
</feature>
<comment type="function">
    <text evidence="4 5">Required for flagellar hook formation. May act as a scaffolding protein.</text>
</comment>
<name>A0A0D8LD58_MORMO</name>
<evidence type="ECO:0000313" key="7">
    <source>
        <dbReference type="EMBL" id="KJF78673.1"/>
    </source>
</evidence>
<accession>A0A0D8LD58</accession>
<protein>
    <recommendedName>
        <fullName evidence="2 5">Basal-body rod modification protein FlgD</fullName>
    </recommendedName>
</protein>
<comment type="similarity">
    <text evidence="1 5">Belongs to the FlgD family.</text>
</comment>
<organism evidence="7 8">
    <name type="scientific">Morganella morganii</name>
    <name type="common">Proteus morganii</name>
    <dbReference type="NCBI Taxonomy" id="582"/>
    <lineage>
        <taxon>Bacteria</taxon>
        <taxon>Pseudomonadati</taxon>
        <taxon>Pseudomonadota</taxon>
        <taxon>Gammaproteobacteria</taxon>
        <taxon>Enterobacterales</taxon>
        <taxon>Morganellaceae</taxon>
        <taxon>Morganella</taxon>
    </lineage>
</organism>
<dbReference type="GO" id="GO:0044781">
    <property type="term" value="P:bacterial-type flagellum organization"/>
    <property type="evidence" value="ECO:0007669"/>
    <property type="project" value="UniProtKB-UniRule"/>
</dbReference>
<dbReference type="InterPro" id="IPR025963">
    <property type="entry name" value="FLgD_Tudor"/>
</dbReference>
<comment type="caution">
    <text evidence="7">The sequence shown here is derived from an EMBL/GenBank/DDBJ whole genome shotgun (WGS) entry which is preliminary data.</text>
</comment>
<dbReference type="AlphaFoldDB" id="A0A0D8LD58"/>
<evidence type="ECO:0000256" key="4">
    <source>
        <dbReference type="ARBA" id="ARBA00024746"/>
    </source>
</evidence>
<dbReference type="Pfam" id="PF13861">
    <property type="entry name" value="FLgD_tudor"/>
    <property type="match status" value="1"/>
</dbReference>
<dbReference type="PATRIC" id="fig|582.24.peg.1375"/>
<dbReference type="Gene3D" id="2.60.40.4070">
    <property type="match status" value="1"/>
</dbReference>
<evidence type="ECO:0000256" key="2">
    <source>
        <dbReference type="ARBA" id="ARBA00016013"/>
    </source>
</evidence>
<keyword evidence="3 5" id="KW-1005">Bacterial flagellum biogenesis</keyword>
<reference evidence="7 8" key="1">
    <citation type="submission" date="2015-02" db="EMBL/GenBank/DDBJ databases">
        <title>Whole genome shotgun sequencing of cultured foodborne pathogen.</title>
        <authorList>
            <person name="Timme R."/>
            <person name="Allard M.W."/>
            <person name="Strain E."/>
            <person name="Evans P.S."/>
            <person name="Brown E."/>
        </authorList>
    </citation>
    <scope>NUCLEOTIDE SEQUENCE [LARGE SCALE GENOMIC DNA]</scope>
    <source>
        <strain evidence="7 8">GCSL-TSO-24</strain>
    </source>
</reference>
<evidence type="ECO:0000256" key="1">
    <source>
        <dbReference type="ARBA" id="ARBA00010577"/>
    </source>
</evidence>
<gene>
    <name evidence="7" type="ORF">UA45_04495</name>
</gene>
<dbReference type="Proteomes" id="UP000032582">
    <property type="component" value="Unassembled WGS sequence"/>
</dbReference>
<dbReference type="Gene3D" id="2.30.30.910">
    <property type="match status" value="1"/>
</dbReference>
<dbReference type="InterPro" id="IPR005648">
    <property type="entry name" value="FlgD"/>
</dbReference>
<evidence type="ECO:0000259" key="6">
    <source>
        <dbReference type="Pfam" id="PF13861"/>
    </source>
</evidence>
<dbReference type="Pfam" id="PF03963">
    <property type="entry name" value="FlgD"/>
    <property type="match status" value="1"/>
</dbReference>
<proteinExistence type="inferred from homology"/>
<evidence type="ECO:0000313" key="8">
    <source>
        <dbReference type="Proteomes" id="UP000032582"/>
    </source>
</evidence>
<sequence length="224" mass="23937">MSVSSVTQNSTTDDSYSAVNQVSAADDLLSNFMTLLVAQMQNQDPTNPMDNNQLTSQLAQFQTAAGIEKLNSTVAMNTGVVFSMHQNNAVNWIGRTVLVEGDTVVTITEDENPELAFSINSDVEKVKVTFTDDQGNVYVGEIQDVKKGINTYTMDDVTNFQPAEPEGGPFTVTYSATTAGGDAPDIVGLKSAEVESVDIKSGVAVLHLNGLNGTVMLGEIYQVQ</sequence>
<evidence type="ECO:0000256" key="3">
    <source>
        <dbReference type="ARBA" id="ARBA00022795"/>
    </source>
</evidence>
<dbReference type="EMBL" id="JZSH01000030">
    <property type="protein sequence ID" value="KJF78673.1"/>
    <property type="molecule type" value="Genomic_DNA"/>
</dbReference>